<sequence>MKTVVKTAVAAALVMGFASFANAAGTNTGTVTFTGTIEDSPCSIVVGDEHQTVNLGHIGTGSLTNGGQSSAVDFHIGLENCAFTTEATMNTVFSAAGNESTANKGNIALMGANGEMEGSSIVLATYKGAQIKVGDTDVQNLVVDADGKGLADQTLNFKAWVQGDATTTTIDTGEFSSVVNFAISYL</sequence>
<dbReference type="PANTHER" id="PTHR33420:SF26">
    <property type="entry name" value="FIMBRIAL SUBUNIT"/>
    <property type="match status" value="1"/>
</dbReference>
<accession>A0A4V1AAR4</accession>
<dbReference type="RefSeq" id="WP_103769903.1">
    <property type="nucleotide sequence ID" value="NZ_CP037864.1"/>
</dbReference>
<evidence type="ECO:0000313" key="3">
    <source>
        <dbReference type="EMBL" id="QBM25260.1"/>
    </source>
</evidence>
<dbReference type="Pfam" id="PF00419">
    <property type="entry name" value="Fimbrial"/>
    <property type="match status" value="1"/>
</dbReference>
<dbReference type="InterPro" id="IPR008966">
    <property type="entry name" value="Adhesion_dom_sf"/>
</dbReference>
<dbReference type="InterPro" id="IPR036937">
    <property type="entry name" value="Adhesion_dom_fimbrial_sf"/>
</dbReference>
<dbReference type="InterPro" id="IPR000259">
    <property type="entry name" value="Adhesion_dom_fimbrial"/>
</dbReference>
<dbReference type="GO" id="GO:0009289">
    <property type="term" value="C:pilus"/>
    <property type="evidence" value="ECO:0007669"/>
    <property type="project" value="InterPro"/>
</dbReference>
<evidence type="ECO:0000256" key="1">
    <source>
        <dbReference type="SAM" id="SignalP"/>
    </source>
</evidence>
<dbReference type="SUPFAM" id="SSF49401">
    <property type="entry name" value="Bacterial adhesins"/>
    <property type="match status" value="1"/>
</dbReference>
<gene>
    <name evidence="3" type="primary">stfA</name>
    <name evidence="3" type="ORF">E1B03_23620</name>
</gene>
<dbReference type="GO" id="GO:0043709">
    <property type="term" value="P:cell adhesion involved in single-species biofilm formation"/>
    <property type="evidence" value="ECO:0007669"/>
    <property type="project" value="TreeGrafter"/>
</dbReference>
<dbReference type="Proteomes" id="UP000293850">
    <property type="component" value="Chromosome"/>
</dbReference>
<evidence type="ECO:0000313" key="4">
    <source>
        <dbReference type="Proteomes" id="UP000293850"/>
    </source>
</evidence>
<organism evidence="3 4">
    <name type="scientific">Citrobacter arsenatis</name>
    <dbReference type="NCBI Taxonomy" id="2546350"/>
    <lineage>
        <taxon>Bacteria</taxon>
        <taxon>Pseudomonadati</taxon>
        <taxon>Pseudomonadota</taxon>
        <taxon>Gammaproteobacteria</taxon>
        <taxon>Enterobacterales</taxon>
        <taxon>Enterobacteriaceae</taxon>
        <taxon>Citrobacter</taxon>
    </lineage>
</organism>
<dbReference type="NCBIfam" id="NF011811">
    <property type="entry name" value="PRK15283.1"/>
    <property type="match status" value="1"/>
</dbReference>
<evidence type="ECO:0000259" key="2">
    <source>
        <dbReference type="Pfam" id="PF00419"/>
    </source>
</evidence>
<name>A0A4V1AAR4_9ENTR</name>
<keyword evidence="4" id="KW-1185">Reference proteome</keyword>
<keyword evidence="1" id="KW-0732">Signal</keyword>
<dbReference type="Gene3D" id="2.60.40.1090">
    <property type="entry name" value="Fimbrial-type adhesion domain"/>
    <property type="match status" value="1"/>
</dbReference>
<feature type="chain" id="PRO_5020539884" evidence="1">
    <location>
        <begin position="24"/>
        <end position="186"/>
    </location>
</feature>
<reference evidence="3 4" key="1">
    <citation type="submission" date="2019-03" db="EMBL/GenBank/DDBJ databases">
        <title>Complete genome sequence of an arsenate-respiring bacteria, Citrobacter sp. LY-1.</title>
        <authorList>
            <person name="Wang H."/>
            <person name="Liu Y."/>
            <person name="Li Q."/>
            <person name="Huang J."/>
        </authorList>
    </citation>
    <scope>NUCLEOTIDE SEQUENCE [LARGE SCALE GENOMIC DNA]</scope>
    <source>
        <strain evidence="3 4">LY-1</strain>
    </source>
</reference>
<dbReference type="KEGG" id="cars:E1B03_23620"/>
<proteinExistence type="predicted"/>
<dbReference type="PANTHER" id="PTHR33420">
    <property type="entry name" value="FIMBRIAL SUBUNIT ELFA-RELATED"/>
    <property type="match status" value="1"/>
</dbReference>
<protein>
    <submittedName>
        <fullName evidence="3">Fimbrial major subunit StfA</fullName>
    </submittedName>
</protein>
<dbReference type="AlphaFoldDB" id="A0A4V1AAR4"/>
<feature type="signal peptide" evidence="1">
    <location>
        <begin position="1"/>
        <end position="23"/>
    </location>
</feature>
<feature type="domain" description="Fimbrial-type adhesion" evidence="2">
    <location>
        <begin position="32"/>
        <end position="185"/>
    </location>
</feature>
<dbReference type="InterPro" id="IPR050263">
    <property type="entry name" value="Bact_Fimbrial_Adh_Pro"/>
</dbReference>
<dbReference type="EMBL" id="CP037864">
    <property type="protein sequence ID" value="QBM25260.1"/>
    <property type="molecule type" value="Genomic_DNA"/>
</dbReference>